<feature type="non-terminal residue" evidence="1">
    <location>
        <position position="143"/>
    </location>
</feature>
<dbReference type="Proteomes" id="UP001058974">
    <property type="component" value="Chromosome 3"/>
</dbReference>
<organism evidence="1 2">
    <name type="scientific">Pisum sativum</name>
    <name type="common">Garden pea</name>
    <name type="synonym">Lathyrus oleraceus</name>
    <dbReference type="NCBI Taxonomy" id="3888"/>
    <lineage>
        <taxon>Eukaryota</taxon>
        <taxon>Viridiplantae</taxon>
        <taxon>Streptophyta</taxon>
        <taxon>Embryophyta</taxon>
        <taxon>Tracheophyta</taxon>
        <taxon>Spermatophyta</taxon>
        <taxon>Magnoliopsida</taxon>
        <taxon>eudicotyledons</taxon>
        <taxon>Gunneridae</taxon>
        <taxon>Pentapetalae</taxon>
        <taxon>rosids</taxon>
        <taxon>fabids</taxon>
        <taxon>Fabales</taxon>
        <taxon>Fabaceae</taxon>
        <taxon>Papilionoideae</taxon>
        <taxon>50 kb inversion clade</taxon>
        <taxon>NPAAA clade</taxon>
        <taxon>Hologalegina</taxon>
        <taxon>IRL clade</taxon>
        <taxon>Fabeae</taxon>
        <taxon>Lathyrus</taxon>
    </lineage>
</organism>
<keyword evidence="2" id="KW-1185">Reference proteome</keyword>
<dbReference type="AlphaFoldDB" id="A0A9D4XUU5"/>
<name>A0A9D4XUU5_PEA</name>
<evidence type="ECO:0000313" key="2">
    <source>
        <dbReference type="Proteomes" id="UP001058974"/>
    </source>
</evidence>
<evidence type="ECO:0000313" key="1">
    <source>
        <dbReference type="EMBL" id="KAI5425131.1"/>
    </source>
</evidence>
<dbReference type="Gramene" id="Psat03G0107300-T3">
    <property type="protein sequence ID" value="KAI5425131.1"/>
    <property type="gene ID" value="KIW84_031073"/>
</dbReference>
<sequence>MANTKPSFALDGDGVEEANGYQKYETELFEDTLVIRSPFTETEVEMINLNDTEIVEDSEPVEDMTIDAKCEYETEVVLDSEDEEMNNAGKVTVGERFLQDESSPAVSNLSVLFRKRLSKIPCEQANSKSNAVSSGKSGTGMCL</sequence>
<dbReference type="EMBL" id="JAMSHJ010000003">
    <property type="protein sequence ID" value="KAI5425131.1"/>
    <property type="molecule type" value="Genomic_DNA"/>
</dbReference>
<comment type="caution">
    <text evidence="1">The sequence shown here is derived from an EMBL/GenBank/DDBJ whole genome shotgun (WGS) entry which is preliminary data.</text>
</comment>
<protein>
    <submittedName>
        <fullName evidence="1">Uncharacterized protein</fullName>
    </submittedName>
</protein>
<proteinExistence type="predicted"/>
<reference evidence="1 2" key="1">
    <citation type="journal article" date="2022" name="Nat. Genet.">
        <title>Improved pea reference genome and pan-genome highlight genomic features and evolutionary characteristics.</title>
        <authorList>
            <person name="Yang T."/>
            <person name="Liu R."/>
            <person name="Luo Y."/>
            <person name="Hu S."/>
            <person name="Wang D."/>
            <person name="Wang C."/>
            <person name="Pandey M.K."/>
            <person name="Ge S."/>
            <person name="Xu Q."/>
            <person name="Li N."/>
            <person name="Li G."/>
            <person name="Huang Y."/>
            <person name="Saxena R.K."/>
            <person name="Ji Y."/>
            <person name="Li M."/>
            <person name="Yan X."/>
            <person name="He Y."/>
            <person name="Liu Y."/>
            <person name="Wang X."/>
            <person name="Xiang C."/>
            <person name="Varshney R.K."/>
            <person name="Ding H."/>
            <person name="Gao S."/>
            <person name="Zong X."/>
        </authorList>
    </citation>
    <scope>NUCLEOTIDE SEQUENCE [LARGE SCALE GENOMIC DNA]</scope>
    <source>
        <strain evidence="1 2">cv. Zhongwan 6</strain>
    </source>
</reference>
<gene>
    <name evidence="1" type="ORF">KIW84_031073</name>
</gene>
<accession>A0A9D4XUU5</accession>